<reference evidence="1 2" key="1">
    <citation type="journal article" date="2019" name="Antonie Van Leeuwenhoek">
        <title>Description of 'Ca. Methylobacter oryzae' KRF1, a novel species from the environmentally important Methylobacter clade 2.</title>
        <authorList>
            <person name="Khatri K."/>
            <person name="Mohite J.A."/>
            <person name="Pandit P.S."/>
            <person name="Bahulikar R."/>
            <person name="Rahalkar M.C."/>
        </authorList>
    </citation>
    <scope>NUCLEOTIDE SEQUENCE [LARGE SCALE GENOMIC DNA]</scope>
    <source>
        <strain evidence="1 2">KRF1</strain>
    </source>
</reference>
<evidence type="ECO:0000313" key="1">
    <source>
        <dbReference type="EMBL" id="TRW90668.1"/>
    </source>
</evidence>
<accession>A0ABY3C6Q9</accession>
<comment type="caution">
    <text evidence="1">The sequence shown here is derived from an EMBL/GenBank/DDBJ whole genome shotgun (WGS) entry which is preliminary data.</text>
</comment>
<proteinExistence type="predicted"/>
<dbReference type="RefSeq" id="WP_127029880.1">
    <property type="nucleotide sequence ID" value="NZ_RYFG02000117.1"/>
</dbReference>
<gene>
    <name evidence="1" type="ORF">EKO24_018815</name>
</gene>
<dbReference type="Proteomes" id="UP000733744">
    <property type="component" value="Unassembled WGS sequence"/>
</dbReference>
<sequence>MTADYITEEQEDEYKGEVQDSLLREVAVHMLHGMTEKSAIQHVTEVAHRRQKAEQSDNVIKDEDGFVENYLESELEPPNENGLNKSQINAIYQKLTNKGIEIVN</sequence>
<evidence type="ECO:0000313" key="2">
    <source>
        <dbReference type="Proteomes" id="UP000733744"/>
    </source>
</evidence>
<keyword evidence="2" id="KW-1185">Reference proteome</keyword>
<dbReference type="EMBL" id="RYFG02000117">
    <property type="protein sequence ID" value="TRW90668.1"/>
    <property type="molecule type" value="Genomic_DNA"/>
</dbReference>
<organism evidence="1 2">
    <name type="scientific">Candidatus Methylobacter oryzae</name>
    <dbReference type="NCBI Taxonomy" id="2497749"/>
    <lineage>
        <taxon>Bacteria</taxon>
        <taxon>Pseudomonadati</taxon>
        <taxon>Pseudomonadota</taxon>
        <taxon>Gammaproteobacteria</taxon>
        <taxon>Methylococcales</taxon>
        <taxon>Methylococcaceae</taxon>
        <taxon>Methylobacter</taxon>
    </lineage>
</organism>
<protein>
    <submittedName>
        <fullName evidence="1">Uncharacterized protein</fullName>
    </submittedName>
</protein>
<name>A0ABY3C6Q9_9GAMM</name>